<organism evidence="1 2">
    <name type="scientific">Blumeria graminis f. sp. tritici</name>
    <dbReference type="NCBI Taxonomy" id="62690"/>
    <lineage>
        <taxon>Eukaryota</taxon>
        <taxon>Fungi</taxon>
        <taxon>Dikarya</taxon>
        <taxon>Ascomycota</taxon>
        <taxon>Pezizomycotina</taxon>
        <taxon>Leotiomycetes</taxon>
        <taxon>Erysiphales</taxon>
        <taxon>Erysiphaceae</taxon>
        <taxon>Blumeria</taxon>
    </lineage>
</organism>
<proteinExistence type="predicted"/>
<accession>A0A9X9MEY6</accession>
<sequence>MPRSLSCGNLSCSFSIRLSLF</sequence>
<name>A0A9X9MEY6_BLUGR</name>
<evidence type="ECO:0000313" key="1">
    <source>
        <dbReference type="EMBL" id="VDB83798.1"/>
    </source>
</evidence>
<protein>
    <submittedName>
        <fullName evidence="1">Bgt-50206</fullName>
    </submittedName>
</protein>
<reference evidence="1 2" key="1">
    <citation type="submission" date="2018-08" db="EMBL/GenBank/DDBJ databases">
        <authorList>
            <person name="Muller C M."/>
        </authorList>
    </citation>
    <scope>NUCLEOTIDE SEQUENCE [LARGE SCALE GENOMIC DNA]</scope>
</reference>
<keyword evidence="2" id="KW-1185">Reference proteome</keyword>
<dbReference type="Proteomes" id="UP000324639">
    <property type="component" value="Chromosome Bgt_-05"/>
</dbReference>
<dbReference type="EMBL" id="LR026988">
    <property type="protein sequence ID" value="VDB83798.1"/>
    <property type="molecule type" value="Genomic_DNA"/>
</dbReference>
<evidence type="ECO:0000313" key="2">
    <source>
        <dbReference type="Proteomes" id="UP000324639"/>
    </source>
</evidence>
<dbReference type="AlphaFoldDB" id="A0A9X9MEY6"/>
<gene>
    <name evidence="1" type="ORF">BGT96224V316_LOCUS2945</name>
</gene>